<dbReference type="RefSeq" id="WP_344067484.1">
    <property type="nucleotide sequence ID" value="NZ_BAAAPN010000057.1"/>
</dbReference>
<dbReference type="PANTHER" id="PTHR43214">
    <property type="entry name" value="TWO-COMPONENT RESPONSE REGULATOR"/>
    <property type="match status" value="1"/>
</dbReference>
<dbReference type="InterPro" id="IPR036890">
    <property type="entry name" value="HATPase_C_sf"/>
</dbReference>
<feature type="domain" description="HTH luxR-type" evidence="5">
    <location>
        <begin position="548"/>
        <end position="613"/>
    </location>
</feature>
<organism evidence="7 8">
    <name type="scientific">Nostocoides vanveenii</name>
    <dbReference type="NCBI Taxonomy" id="330835"/>
    <lineage>
        <taxon>Bacteria</taxon>
        <taxon>Bacillati</taxon>
        <taxon>Actinomycetota</taxon>
        <taxon>Actinomycetes</taxon>
        <taxon>Micrococcales</taxon>
        <taxon>Intrasporangiaceae</taxon>
        <taxon>Nostocoides</taxon>
    </lineage>
</organism>
<dbReference type="SUPFAM" id="SSF55874">
    <property type="entry name" value="ATPase domain of HSP90 chaperone/DNA topoisomerase II/histidine kinase"/>
    <property type="match status" value="1"/>
</dbReference>
<keyword evidence="8" id="KW-1185">Reference proteome</keyword>
<evidence type="ECO:0000256" key="2">
    <source>
        <dbReference type="ARBA" id="ARBA00023125"/>
    </source>
</evidence>
<evidence type="ECO:0000256" key="1">
    <source>
        <dbReference type="ARBA" id="ARBA00022553"/>
    </source>
</evidence>
<proteinExistence type="predicted"/>
<dbReference type="InterPro" id="IPR011006">
    <property type="entry name" value="CheY-like_superfamily"/>
</dbReference>
<dbReference type="InterPro" id="IPR039420">
    <property type="entry name" value="WalR-like"/>
</dbReference>
<dbReference type="Pfam" id="PF07730">
    <property type="entry name" value="HisKA_3"/>
    <property type="match status" value="1"/>
</dbReference>
<dbReference type="InterPro" id="IPR001789">
    <property type="entry name" value="Sig_transdc_resp-reg_receiver"/>
</dbReference>
<evidence type="ECO:0000259" key="6">
    <source>
        <dbReference type="PROSITE" id="PS50110"/>
    </source>
</evidence>
<sequence>MLLAGMRRRLLNAAHRWLFGGTDDPFAVVRAVGEQMDASLDPAETLRRSPDAVARALRLPYAAIVLRHNGSDTVFAEYGRRLVEPVNRPLVAGGLTLGRLEVSPRRHGQQLSTTEDRLVATVAVHAARVAEAHLLSLAVLSARERLVLAREDESLRLRNDLHDGLGPLLAGARMQLAAARHSADSQRRADLVDRAATDLGTATTSVRELVDGLRPAALDDGLVAALDSAVHALLPDRSVVIEVPGPLPALSAGVEIAAFRIVAEAATNIARHAPSATRCTIQLLAGQPADALVLDVADDGPGIVTRSAGSGVGQASMRASRGARRPARGAHRPGRDPRAGCASRDARDGRFGSLGRRDTTTGCAVLPVTPAANAPHRRREPAHGRSGSGTLSPTDPRGADETGAMTPEAAPSTLVVDDHPVVRRRLVALLEGEAWAGTIREAASVGEALSLLHAAPPTVAVVDLRLPDGAGTAVIRALTAYVPGCRSVVLTMEADARLVRSALDAGATGYLLKDAPPEELLDGLRAAAAGGVVLGGGSLRPERTGHRWGGPFRHLSPREVRISGLVATRAINPDIAARLGISEKTVRNQVSAIAAKLGTSGRVGITILAREHHLVTGEDH</sequence>
<feature type="compositionally biased region" description="Basic residues" evidence="4">
    <location>
        <begin position="321"/>
        <end position="332"/>
    </location>
</feature>
<name>A0ABP4X1R8_9MICO</name>
<dbReference type="SUPFAM" id="SSF52172">
    <property type="entry name" value="CheY-like"/>
    <property type="match status" value="1"/>
</dbReference>
<feature type="compositionally biased region" description="Basic and acidic residues" evidence="4">
    <location>
        <begin position="333"/>
        <end position="359"/>
    </location>
</feature>
<dbReference type="EMBL" id="BAAAPN010000057">
    <property type="protein sequence ID" value="GAA1768280.1"/>
    <property type="molecule type" value="Genomic_DNA"/>
</dbReference>
<dbReference type="CDD" id="cd17535">
    <property type="entry name" value="REC_NarL-like"/>
    <property type="match status" value="1"/>
</dbReference>
<keyword evidence="2" id="KW-0238">DNA-binding</keyword>
<dbReference type="InterPro" id="IPR058245">
    <property type="entry name" value="NreC/VraR/RcsB-like_REC"/>
</dbReference>
<dbReference type="PANTHER" id="PTHR43214:SF43">
    <property type="entry name" value="TWO-COMPONENT RESPONSE REGULATOR"/>
    <property type="match status" value="1"/>
</dbReference>
<dbReference type="SUPFAM" id="SSF46894">
    <property type="entry name" value="C-terminal effector domain of the bipartite response regulators"/>
    <property type="match status" value="1"/>
</dbReference>
<evidence type="ECO:0000256" key="4">
    <source>
        <dbReference type="SAM" id="MobiDB-lite"/>
    </source>
</evidence>
<protein>
    <submittedName>
        <fullName evidence="7">Uncharacterized protein</fullName>
    </submittedName>
</protein>
<accession>A0ABP4X1R8</accession>
<feature type="domain" description="Response regulatory" evidence="6">
    <location>
        <begin position="412"/>
        <end position="528"/>
    </location>
</feature>
<evidence type="ECO:0000259" key="5">
    <source>
        <dbReference type="PROSITE" id="PS50043"/>
    </source>
</evidence>
<keyword evidence="1 3" id="KW-0597">Phosphoprotein</keyword>
<evidence type="ECO:0000313" key="8">
    <source>
        <dbReference type="Proteomes" id="UP001501475"/>
    </source>
</evidence>
<dbReference type="Gene3D" id="1.20.5.1930">
    <property type="match status" value="1"/>
</dbReference>
<feature type="region of interest" description="Disordered" evidence="4">
    <location>
        <begin position="305"/>
        <end position="411"/>
    </location>
</feature>
<comment type="caution">
    <text evidence="7">The sequence shown here is derived from an EMBL/GenBank/DDBJ whole genome shotgun (WGS) entry which is preliminary data.</text>
</comment>
<dbReference type="InterPro" id="IPR016032">
    <property type="entry name" value="Sig_transdc_resp-reg_C-effctor"/>
</dbReference>
<dbReference type="Proteomes" id="UP001501475">
    <property type="component" value="Unassembled WGS sequence"/>
</dbReference>
<dbReference type="InterPro" id="IPR000792">
    <property type="entry name" value="Tscrpt_reg_LuxR_C"/>
</dbReference>
<dbReference type="SMART" id="SM00421">
    <property type="entry name" value="HTH_LUXR"/>
    <property type="match status" value="1"/>
</dbReference>
<evidence type="ECO:0000313" key="7">
    <source>
        <dbReference type="EMBL" id="GAA1768280.1"/>
    </source>
</evidence>
<dbReference type="InterPro" id="IPR011712">
    <property type="entry name" value="Sig_transdc_His_kin_sub3_dim/P"/>
</dbReference>
<dbReference type="Gene3D" id="3.40.50.2300">
    <property type="match status" value="1"/>
</dbReference>
<dbReference type="SMART" id="SM00448">
    <property type="entry name" value="REC"/>
    <property type="match status" value="1"/>
</dbReference>
<dbReference type="CDD" id="cd06170">
    <property type="entry name" value="LuxR_C_like"/>
    <property type="match status" value="1"/>
</dbReference>
<dbReference type="PROSITE" id="PS50043">
    <property type="entry name" value="HTH_LUXR_2"/>
    <property type="match status" value="1"/>
</dbReference>
<gene>
    <name evidence="7" type="ORF">GCM10009810_28700</name>
</gene>
<dbReference type="Pfam" id="PF00196">
    <property type="entry name" value="GerE"/>
    <property type="match status" value="1"/>
</dbReference>
<dbReference type="Pfam" id="PF00072">
    <property type="entry name" value="Response_reg"/>
    <property type="match status" value="1"/>
</dbReference>
<evidence type="ECO:0000256" key="3">
    <source>
        <dbReference type="PROSITE-ProRule" id="PRU00169"/>
    </source>
</evidence>
<feature type="modified residue" description="4-aspartylphosphate" evidence="3">
    <location>
        <position position="463"/>
    </location>
</feature>
<dbReference type="Gene3D" id="3.30.565.10">
    <property type="entry name" value="Histidine kinase-like ATPase, C-terminal domain"/>
    <property type="match status" value="1"/>
</dbReference>
<dbReference type="PROSITE" id="PS50110">
    <property type="entry name" value="RESPONSE_REGULATORY"/>
    <property type="match status" value="1"/>
</dbReference>
<reference evidence="8" key="1">
    <citation type="journal article" date="2019" name="Int. J. Syst. Evol. Microbiol.">
        <title>The Global Catalogue of Microorganisms (GCM) 10K type strain sequencing project: providing services to taxonomists for standard genome sequencing and annotation.</title>
        <authorList>
            <consortium name="The Broad Institute Genomics Platform"/>
            <consortium name="The Broad Institute Genome Sequencing Center for Infectious Disease"/>
            <person name="Wu L."/>
            <person name="Ma J."/>
        </authorList>
    </citation>
    <scope>NUCLEOTIDE SEQUENCE [LARGE SCALE GENOMIC DNA]</scope>
    <source>
        <strain evidence="8">JCM 15591</strain>
    </source>
</reference>